<name>A0ABW5WR83_9STAP</name>
<comment type="caution">
    <text evidence="1">The sequence shown here is derived from an EMBL/GenBank/DDBJ whole genome shotgun (WGS) entry which is preliminary data.</text>
</comment>
<evidence type="ECO:0008006" key="3">
    <source>
        <dbReference type="Google" id="ProtNLM"/>
    </source>
</evidence>
<organism evidence="1 2">
    <name type="scientific">Corticicoccus populi</name>
    <dbReference type="NCBI Taxonomy" id="1812821"/>
    <lineage>
        <taxon>Bacteria</taxon>
        <taxon>Bacillati</taxon>
        <taxon>Bacillota</taxon>
        <taxon>Bacilli</taxon>
        <taxon>Bacillales</taxon>
        <taxon>Staphylococcaceae</taxon>
        <taxon>Corticicoccus</taxon>
    </lineage>
</organism>
<dbReference type="EMBL" id="JBHUOQ010000001">
    <property type="protein sequence ID" value="MFD2828877.1"/>
    <property type="molecule type" value="Genomic_DNA"/>
</dbReference>
<dbReference type="InterPro" id="IPR037171">
    <property type="entry name" value="NagB/RpiA_transferase-like"/>
</dbReference>
<protein>
    <recommendedName>
        <fullName evidence="3">Glucosamine-6-phosphate isomerase</fullName>
    </recommendedName>
</protein>
<sequence length="197" mass="21990">MAMNFKIFNDKEAVSAYAADLLRKQVHSNKNSVLALENHKDLEWTYEKFVGEIKRYPADLSQVYITTVNNDGDISILNKLSIPSGQFYTDGKEGSLEHILKDKKAVNLALLYLDKDSKLGFTQSINNELLFGAREIVIAASGKESAEAVKDLYNASENNAGGYSSVKSHRMVTVVLDTEAAAELDEDIKEYYSYKFA</sequence>
<evidence type="ECO:0000313" key="2">
    <source>
        <dbReference type="Proteomes" id="UP001597519"/>
    </source>
</evidence>
<dbReference type="Proteomes" id="UP001597519">
    <property type="component" value="Unassembled WGS sequence"/>
</dbReference>
<evidence type="ECO:0000313" key="1">
    <source>
        <dbReference type="EMBL" id="MFD2828877.1"/>
    </source>
</evidence>
<dbReference type="RefSeq" id="WP_377770367.1">
    <property type="nucleotide sequence ID" value="NZ_JBHUOQ010000001.1"/>
</dbReference>
<reference evidence="2" key="1">
    <citation type="journal article" date="2019" name="Int. J. Syst. Evol. Microbiol.">
        <title>The Global Catalogue of Microorganisms (GCM) 10K type strain sequencing project: providing services to taxonomists for standard genome sequencing and annotation.</title>
        <authorList>
            <consortium name="The Broad Institute Genomics Platform"/>
            <consortium name="The Broad Institute Genome Sequencing Center for Infectious Disease"/>
            <person name="Wu L."/>
            <person name="Ma J."/>
        </authorList>
    </citation>
    <scope>NUCLEOTIDE SEQUENCE [LARGE SCALE GENOMIC DNA]</scope>
    <source>
        <strain evidence="2">KCTC 33575</strain>
    </source>
</reference>
<accession>A0ABW5WR83</accession>
<dbReference type="SUPFAM" id="SSF100950">
    <property type="entry name" value="NagB/RpiA/CoA transferase-like"/>
    <property type="match status" value="1"/>
</dbReference>
<dbReference type="Gene3D" id="3.40.50.1360">
    <property type="match status" value="1"/>
</dbReference>
<keyword evidence="2" id="KW-1185">Reference proteome</keyword>
<proteinExistence type="predicted"/>
<gene>
    <name evidence="1" type="ORF">ACFSX4_00210</name>
</gene>